<name>A0AAD7K449_9AGAR</name>
<feature type="non-terminal residue" evidence="1">
    <location>
        <position position="1"/>
    </location>
</feature>
<dbReference type="PANTHER" id="PTHR34615:SF1">
    <property type="entry name" value="PX DOMAIN-CONTAINING PROTEIN"/>
    <property type="match status" value="1"/>
</dbReference>
<organism evidence="1 2">
    <name type="scientific">Mycena maculata</name>
    <dbReference type="NCBI Taxonomy" id="230809"/>
    <lineage>
        <taxon>Eukaryota</taxon>
        <taxon>Fungi</taxon>
        <taxon>Dikarya</taxon>
        <taxon>Basidiomycota</taxon>
        <taxon>Agaricomycotina</taxon>
        <taxon>Agaricomycetes</taxon>
        <taxon>Agaricomycetidae</taxon>
        <taxon>Agaricales</taxon>
        <taxon>Marasmiineae</taxon>
        <taxon>Mycenaceae</taxon>
        <taxon>Mycena</taxon>
    </lineage>
</organism>
<sequence length="176" mass="20394">RARPEQGGFRITIDWLFTLRPCDCLYRFRFYAAEIVDLASALDIPDPFVTDARYRFSAVEALCLLLARYKSAGDLYDLTMLYDRSQSAISQVVNELTMWLDQRWEHLLDFDTDGVLSPDNLAMYAAAIYAAGAPLRYVWGFMDCTIRRICHPFLHQGVVYNGYKHYHAMKFQAIKL</sequence>
<feature type="non-terminal residue" evidence="1">
    <location>
        <position position="176"/>
    </location>
</feature>
<dbReference type="AlphaFoldDB" id="A0AAD7K449"/>
<gene>
    <name evidence="1" type="ORF">DFH07DRAFT_703070</name>
</gene>
<protein>
    <submittedName>
        <fullName evidence="1">Uncharacterized protein</fullName>
    </submittedName>
</protein>
<keyword evidence="2" id="KW-1185">Reference proteome</keyword>
<dbReference type="PANTHER" id="PTHR34615">
    <property type="entry name" value="PX DOMAIN-CONTAINING PROTEIN"/>
    <property type="match status" value="1"/>
</dbReference>
<proteinExistence type="predicted"/>
<accession>A0AAD7K449</accession>
<evidence type="ECO:0000313" key="1">
    <source>
        <dbReference type="EMBL" id="KAJ7778005.1"/>
    </source>
</evidence>
<dbReference type="EMBL" id="JARJLG010000009">
    <property type="protein sequence ID" value="KAJ7778005.1"/>
    <property type="molecule type" value="Genomic_DNA"/>
</dbReference>
<reference evidence="1" key="1">
    <citation type="submission" date="2023-03" db="EMBL/GenBank/DDBJ databases">
        <title>Massive genome expansion in bonnet fungi (Mycena s.s.) driven by repeated elements and novel gene families across ecological guilds.</title>
        <authorList>
            <consortium name="Lawrence Berkeley National Laboratory"/>
            <person name="Harder C.B."/>
            <person name="Miyauchi S."/>
            <person name="Viragh M."/>
            <person name="Kuo A."/>
            <person name="Thoen E."/>
            <person name="Andreopoulos B."/>
            <person name="Lu D."/>
            <person name="Skrede I."/>
            <person name="Drula E."/>
            <person name="Henrissat B."/>
            <person name="Morin E."/>
            <person name="Kohler A."/>
            <person name="Barry K."/>
            <person name="LaButti K."/>
            <person name="Morin E."/>
            <person name="Salamov A."/>
            <person name="Lipzen A."/>
            <person name="Mereny Z."/>
            <person name="Hegedus B."/>
            <person name="Baldrian P."/>
            <person name="Stursova M."/>
            <person name="Weitz H."/>
            <person name="Taylor A."/>
            <person name="Grigoriev I.V."/>
            <person name="Nagy L.G."/>
            <person name="Martin F."/>
            <person name="Kauserud H."/>
        </authorList>
    </citation>
    <scope>NUCLEOTIDE SEQUENCE</scope>
    <source>
        <strain evidence="1">CBHHK188m</strain>
    </source>
</reference>
<evidence type="ECO:0000313" key="2">
    <source>
        <dbReference type="Proteomes" id="UP001215280"/>
    </source>
</evidence>
<dbReference type="Proteomes" id="UP001215280">
    <property type="component" value="Unassembled WGS sequence"/>
</dbReference>
<comment type="caution">
    <text evidence="1">The sequence shown here is derived from an EMBL/GenBank/DDBJ whole genome shotgun (WGS) entry which is preliminary data.</text>
</comment>